<dbReference type="InterPro" id="IPR029044">
    <property type="entry name" value="Nucleotide-diphossugar_trans"/>
</dbReference>
<protein>
    <submittedName>
        <fullName evidence="6">Glycosyltransferase, GT2 family</fullName>
    </submittedName>
</protein>
<accession>A0A1G6Z4V6</accession>
<evidence type="ECO:0000256" key="4">
    <source>
        <dbReference type="SAM" id="MobiDB-lite"/>
    </source>
</evidence>
<proteinExistence type="inferred from homology"/>
<sequence>MTPPRTSVVIVSRGRAAHLRRCLLALRLQHHPDFEIVLVADAAGLPECPELDIKRIAFDEPNISAARNLGIGAAAGGVIAFIDDDSIAEPCWLFRLTAPFCDPQVIAATGWTRNRDGFSWQARSHLIGPDGLTRTFPSAPGISLHPPCDGAAVSTLGTNCAFRADAVRAIGGFDPAFAYHLDESDVNLRLAAAFPHGLTAIVPDAQVIHEQAASAHRSAALAARDLTAKGRSTAIFARRHGADIPTERLVSRHRRQLLRQMLDGRLDPFKVAPILKTLRRGIAEGRDAEATDPPSPRQDAPPDFRALAPAADDPLTLTGWHWQATALRRRAARDTAAGRIVTLILLSPSFLPHRVTLTEGGWFEQMGGLWGASEPDDPPVRAWTMTRRSRRERDLAEARRNLSLYAGVCAARLWTARRSK</sequence>
<evidence type="ECO:0000256" key="2">
    <source>
        <dbReference type="ARBA" id="ARBA00022676"/>
    </source>
</evidence>
<dbReference type="AlphaFoldDB" id="A0A1G6Z4V6"/>
<dbReference type="Pfam" id="PF00535">
    <property type="entry name" value="Glycos_transf_2"/>
    <property type="match status" value="1"/>
</dbReference>
<dbReference type="RefSeq" id="WP_176804983.1">
    <property type="nucleotide sequence ID" value="NZ_FNAH01000003.1"/>
</dbReference>
<reference evidence="6 7" key="1">
    <citation type="submission" date="2016-10" db="EMBL/GenBank/DDBJ databases">
        <authorList>
            <person name="de Groot N.N."/>
        </authorList>
    </citation>
    <scope>NUCLEOTIDE SEQUENCE [LARGE SCALE GENOMIC DNA]</scope>
    <source>
        <strain evidence="6 7">DSM 22220</strain>
    </source>
</reference>
<dbReference type="PANTHER" id="PTHR43179">
    <property type="entry name" value="RHAMNOSYLTRANSFERASE WBBL"/>
    <property type="match status" value="1"/>
</dbReference>
<keyword evidence="3 6" id="KW-0808">Transferase</keyword>
<feature type="domain" description="Glycosyltransferase 2-like" evidence="5">
    <location>
        <begin position="7"/>
        <end position="135"/>
    </location>
</feature>
<dbReference type="PANTHER" id="PTHR43179:SF12">
    <property type="entry name" value="GALACTOFURANOSYLTRANSFERASE GLFT2"/>
    <property type="match status" value="1"/>
</dbReference>
<evidence type="ECO:0000256" key="1">
    <source>
        <dbReference type="ARBA" id="ARBA00006739"/>
    </source>
</evidence>
<comment type="similarity">
    <text evidence="1">Belongs to the glycosyltransferase 2 family.</text>
</comment>
<evidence type="ECO:0000313" key="7">
    <source>
        <dbReference type="Proteomes" id="UP000199344"/>
    </source>
</evidence>
<dbReference type="STRING" id="591205.SAMN05421538_103160"/>
<name>A0A1G6Z4V6_9RHOB</name>
<dbReference type="GO" id="GO:0016757">
    <property type="term" value="F:glycosyltransferase activity"/>
    <property type="evidence" value="ECO:0007669"/>
    <property type="project" value="UniProtKB-KW"/>
</dbReference>
<keyword evidence="7" id="KW-1185">Reference proteome</keyword>
<dbReference type="Proteomes" id="UP000199344">
    <property type="component" value="Unassembled WGS sequence"/>
</dbReference>
<feature type="region of interest" description="Disordered" evidence="4">
    <location>
        <begin position="284"/>
        <end position="303"/>
    </location>
</feature>
<dbReference type="EMBL" id="FNAH01000003">
    <property type="protein sequence ID" value="SDD97680.1"/>
    <property type="molecule type" value="Genomic_DNA"/>
</dbReference>
<evidence type="ECO:0000313" key="6">
    <source>
        <dbReference type="EMBL" id="SDD97680.1"/>
    </source>
</evidence>
<evidence type="ECO:0000259" key="5">
    <source>
        <dbReference type="Pfam" id="PF00535"/>
    </source>
</evidence>
<organism evidence="6 7">
    <name type="scientific">Paracoccus isoporae</name>
    <dbReference type="NCBI Taxonomy" id="591205"/>
    <lineage>
        <taxon>Bacteria</taxon>
        <taxon>Pseudomonadati</taxon>
        <taxon>Pseudomonadota</taxon>
        <taxon>Alphaproteobacteria</taxon>
        <taxon>Rhodobacterales</taxon>
        <taxon>Paracoccaceae</taxon>
        <taxon>Paracoccus</taxon>
    </lineage>
</organism>
<keyword evidence="2" id="KW-0328">Glycosyltransferase</keyword>
<gene>
    <name evidence="6" type="ORF">SAMN05421538_103160</name>
</gene>
<dbReference type="SUPFAM" id="SSF53448">
    <property type="entry name" value="Nucleotide-diphospho-sugar transferases"/>
    <property type="match status" value="1"/>
</dbReference>
<dbReference type="InterPro" id="IPR001173">
    <property type="entry name" value="Glyco_trans_2-like"/>
</dbReference>
<evidence type="ECO:0000256" key="3">
    <source>
        <dbReference type="ARBA" id="ARBA00022679"/>
    </source>
</evidence>
<dbReference type="Gene3D" id="3.90.550.10">
    <property type="entry name" value="Spore Coat Polysaccharide Biosynthesis Protein SpsA, Chain A"/>
    <property type="match status" value="1"/>
</dbReference>